<dbReference type="AlphaFoldDB" id="A0AAU9PEQ5"/>
<gene>
    <name evidence="1" type="ORF">LVIROSA_LOCUS34043</name>
</gene>
<organism evidence="1 2">
    <name type="scientific">Lactuca virosa</name>
    <dbReference type="NCBI Taxonomy" id="75947"/>
    <lineage>
        <taxon>Eukaryota</taxon>
        <taxon>Viridiplantae</taxon>
        <taxon>Streptophyta</taxon>
        <taxon>Embryophyta</taxon>
        <taxon>Tracheophyta</taxon>
        <taxon>Spermatophyta</taxon>
        <taxon>Magnoliopsida</taxon>
        <taxon>eudicotyledons</taxon>
        <taxon>Gunneridae</taxon>
        <taxon>Pentapetalae</taxon>
        <taxon>asterids</taxon>
        <taxon>campanulids</taxon>
        <taxon>Asterales</taxon>
        <taxon>Asteraceae</taxon>
        <taxon>Cichorioideae</taxon>
        <taxon>Cichorieae</taxon>
        <taxon>Lactucinae</taxon>
        <taxon>Lactuca</taxon>
    </lineage>
</organism>
<evidence type="ECO:0000313" key="1">
    <source>
        <dbReference type="EMBL" id="CAH1448503.1"/>
    </source>
</evidence>
<keyword evidence="2" id="KW-1185">Reference proteome</keyword>
<proteinExistence type="predicted"/>
<evidence type="ECO:0008006" key="3">
    <source>
        <dbReference type="Google" id="ProtNLM"/>
    </source>
</evidence>
<reference evidence="1 2" key="1">
    <citation type="submission" date="2022-01" db="EMBL/GenBank/DDBJ databases">
        <authorList>
            <person name="Xiong W."/>
            <person name="Schranz E."/>
        </authorList>
    </citation>
    <scope>NUCLEOTIDE SEQUENCE [LARGE SCALE GENOMIC DNA]</scope>
</reference>
<dbReference type="Proteomes" id="UP001157418">
    <property type="component" value="Unassembled WGS sequence"/>
</dbReference>
<comment type="caution">
    <text evidence="1">The sequence shown here is derived from an EMBL/GenBank/DDBJ whole genome shotgun (WGS) entry which is preliminary data.</text>
</comment>
<accession>A0AAU9PEQ5</accession>
<dbReference type="EMBL" id="CAKMRJ010005634">
    <property type="protein sequence ID" value="CAH1448503.1"/>
    <property type="molecule type" value="Genomic_DNA"/>
</dbReference>
<evidence type="ECO:0000313" key="2">
    <source>
        <dbReference type="Proteomes" id="UP001157418"/>
    </source>
</evidence>
<protein>
    <recommendedName>
        <fullName evidence="3">Ribosomal protein L34</fullName>
    </recommendedName>
</protein>
<name>A0AAU9PEQ5_9ASTR</name>
<sequence>MVTHRKRRTFSELTVFSPVKLMDGSRKQSSQWLKTYSRCTKALNLNNSSNRRSDSQFEGVQFSRIIKTIGKTYPVRKLRARSAKGRIVN</sequence>